<organism evidence="2 3">
    <name type="scientific">Pseudoalteromonas arctica A 37-1-2</name>
    <dbReference type="NCBI Taxonomy" id="1117313"/>
    <lineage>
        <taxon>Bacteria</taxon>
        <taxon>Pseudomonadati</taxon>
        <taxon>Pseudomonadota</taxon>
        <taxon>Gammaproteobacteria</taxon>
        <taxon>Alteromonadales</taxon>
        <taxon>Pseudoalteromonadaceae</taxon>
        <taxon>Pseudoalteromonas</taxon>
    </lineage>
</organism>
<keyword evidence="1" id="KW-0472">Membrane</keyword>
<dbReference type="OrthoDB" id="7871259at2"/>
<dbReference type="RefSeq" id="WP_010553661.1">
    <property type="nucleotide sequence ID" value="NZ_CP011026.1"/>
</dbReference>
<dbReference type="AlphaFoldDB" id="A0A290S947"/>
<protein>
    <recommendedName>
        <fullName evidence="4">DUF2798 domain-containing protein</fullName>
    </recommendedName>
</protein>
<feature type="transmembrane region" description="Helical" evidence="1">
    <location>
        <begin position="135"/>
        <end position="153"/>
    </location>
</feature>
<feature type="transmembrane region" description="Helical" evidence="1">
    <location>
        <begin position="56"/>
        <end position="75"/>
    </location>
</feature>
<evidence type="ECO:0008006" key="4">
    <source>
        <dbReference type="Google" id="ProtNLM"/>
    </source>
</evidence>
<dbReference type="Pfam" id="PF11391">
    <property type="entry name" value="DUF2798"/>
    <property type="match status" value="1"/>
</dbReference>
<evidence type="ECO:0000313" key="3">
    <source>
        <dbReference type="Proteomes" id="UP000016505"/>
    </source>
</evidence>
<feature type="transmembrane region" description="Helical" evidence="1">
    <location>
        <begin position="96"/>
        <end position="115"/>
    </location>
</feature>
<feature type="transmembrane region" description="Helical" evidence="1">
    <location>
        <begin position="20"/>
        <end position="44"/>
    </location>
</feature>
<name>A0A290S947_9GAMM</name>
<gene>
    <name evidence="2" type="ORF">PARC_b0372</name>
</gene>
<keyword evidence="1" id="KW-0812">Transmembrane</keyword>
<dbReference type="InterPro" id="IPR021529">
    <property type="entry name" value="DUF2798"/>
</dbReference>
<accession>A0A290S947</accession>
<proteinExistence type="predicted"/>
<sequence length="163" mass="17905">MSTPVTVNPVMVEPKKTPVIYKILVMVSIITLIGGTLTGIMTYVNVGVTEHFYADWFTSFISAVLVMAPVGFVMMTLMHKLVAQLLPNSSELKRNLLISVFMALIMESVMAFVTATNNIGYADMRVFVTGWAEGLLAALPIGLTIMLIMSVTVKPKIERFLKS</sequence>
<dbReference type="EMBL" id="CP011026">
    <property type="protein sequence ID" value="ATC88583.1"/>
    <property type="molecule type" value="Genomic_DNA"/>
</dbReference>
<dbReference type="KEGG" id="part:PARC_b0372"/>
<evidence type="ECO:0000256" key="1">
    <source>
        <dbReference type="SAM" id="Phobius"/>
    </source>
</evidence>
<evidence type="ECO:0000313" key="2">
    <source>
        <dbReference type="EMBL" id="ATC88583.1"/>
    </source>
</evidence>
<dbReference type="Proteomes" id="UP000016505">
    <property type="component" value="Chromosome II"/>
</dbReference>
<reference evidence="2 3" key="1">
    <citation type="journal article" date="2012" name="J. Bacteriol.">
        <title>Genome sequences of type strains of seven species of the marine bacterium Pseudoalteromonas.</title>
        <authorList>
            <person name="Xie B.B."/>
            <person name="Shu Y.L."/>
            <person name="Qin Q.L."/>
            <person name="Rong J.C."/>
            <person name="Zhang X.Y."/>
            <person name="Chen X.L."/>
            <person name="Shi M."/>
            <person name="He H.L."/>
            <person name="Zhou B.C."/>
            <person name="Zhang Y.Z."/>
        </authorList>
    </citation>
    <scope>NUCLEOTIDE SEQUENCE [LARGE SCALE GENOMIC DNA]</scope>
    <source>
        <strain evidence="2 3">A 37-1-2</strain>
    </source>
</reference>
<keyword evidence="1" id="KW-1133">Transmembrane helix</keyword>